<proteinExistence type="predicted"/>
<feature type="compositionally biased region" description="Polar residues" evidence="1">
    <location>
        <begin position="473"/>
        <end position="483"/>
    </location>
</feature>
<feature type="compositionally biased region" description="Basic and acidic residues" evidence="1">
    <location>
        <begin position="995"/>
        <end position="1004"/>
    </location>
</feature>
<evidence type="ECO:0000313" key="3">
    <source>
        <dbReference type="EMBL" id="CAG8511828.1"/>
    </source>
</evidence>
<comment type="caution">
    <text evidence="3">The sequence shown here is derived from an EMBL/GenBank/DDBJ whole genome shotgun (WGS) entry which is preliminary data.</text>
</comment>
<feature type="compositionally biased region" description="Basic residues" evidence="1">
    <location>
        <begin position="1141"/>
        <end position="1154"/>
    </location>
</feature>
<evidence type="ECO:0000313" key="4">
    <source>
        <dbReference type="Proteomes" id="UP000789706"/>
    </source>
</evidence>
<accession>A0A9N8ZZA0</accession>
<organism evidence="3 4">
    <name type="scientific">Diversispora eburnea</name>
    <dbReference type="NCBI Taxonomy" id="1213867"/>
    <lineage>
        <taxon>Eukaryota</taxon>
        <taxon>Fungi</taxon>
        <taxon>Fungi incertae sedis</taxon>
        <taxon>Mucoromycota</taxon>
        <taxon>Glomeromycotina</taxon>
        <taxon>Glomeromycetes</taxon>
        <taxon>Diversisporales</taxon>
        <taxon>Diversisporaceae</taxon>
        <taxon>Diversispora</taxon>
    </lineage>
</organism>
<dbReference type="InterPro" id="IPR019333">
    <property type="entry name" value="INTS3_N"/>
</dbReference>
<evidence type="ECO:0000259" key="2">
    <source>
        <dbReference type="Pfam" id="PF10189"/>
    </source>
</evidence>
<feature type="region of interest" description="Disordered" evidence="1">
    <location>
        <begin position="422"/>
        <end position="630"/>
    </location>
</feature>
<dbReference type="GO" id="GO:0005737">
    <property type="term" value="C:cytoplasm"/>
    <property type="evidence" value="ECO:0007669"/>
    <property type="project" value="TreeGrafter"/>
</dbReference>
<feature type="compositionally biased region" description="Polar residues" evidence="1">
    <location>
        <begin position="549"/>
        <end position="575"/>
    </location>
</feature>
<dbReference type="PANTHER" id="PTHR13587:SF7">
    <property type="entry name" value="INTEGRATOR COMPLEX SUBUNIT 3"/>
    <property type="match status" value="1"/>
</dbReference>
<sequence>MFEESGFVTVTEPPKFVKIGKIGYNKPISALLYAVLTEDDYENYYDHIADHATDNYEYPINLMVQIVSYKGFKLYSKKIIERIIYLVKNLIIDHSNVTNIRNVLPALYDVVECLLRQIRCGDFGEKNIWLIKEILELLNSEILIRDHDRPGLESLRKKESIFCKKLFDDQYNTCFSIGRDLYRLLRNIPEFVTILHGLDYSAKTLILRNPTVEYCLSSRISSDLKARLVHYIENHTPSAYPRKFEVLFRDFFPVPGDCRLLMADIFRWIIGAFRSAKPESNNKRHNLIKGLFLEAYDKDFFGLSKSMVIESTKLALTLDCICFDRNNPIFRIISDLLPKRPALVGEIMEYLSITVTNFAPGFESEFRDNLKSATLAMVRKNILSTEELTQMRTIAGEGRAGKLMNDIYAFVLNNNNQPGLFGPQLTPQFNTNFSSRGPIFPSSITPQTETSHFPHSQRNPLLPPSPSPLVQPDNYNPPKSFSFPNQTIPTQQIPPQQIPQPSSHQISPQPNSQQSSPQPIPQSSSQRPSTPTFNQAQPPPSLSSQKQQITSPNVAFGSQRQSADQQQNLDSSTFSFPRKQSLFSNPKSQSTTTSTTPQSNPTRPNESLSSVSTTTTTTATSSQDQRSSTVKDNKIELAVETLGKIFKTFIGLNLFNKLVSWVFKWPIDESNNRDSNTHKAFELLRLITNQTDDPKEICIKARTKLMIYNLRDNKLDQMGCVDKSQPNFLEIYRKYLRFELEREDPKSDKQDKNDKINKFKDRFITDLEIYNLEIDLRQGKYNIMGEAERFDEIFYHLQSWESFDQLMLFHLMKAEWGGDKEKVEQLICSSKLMKTLDPLENPEIMTALLWILESIKPSSKIIKSLFSLITNAKSDDARSENIKFLSILFLSSYKNYSTQFSTQLDPILKEILKNEDYSEDGLNYAKAVINVIEELCENTNQDLTKGFTQIKRKVTDVKKLVEKATRRESSSEEQEDDKMDIEEDTTHYTTKTKPRVVDRKDRILRSQIKKNPPPNPPPKEATSEEDSEDELPKASTKQRSRKRIHVTSEEESDSRTEQQPQSTDTKKNKQIRSVSNVSLSRRQSISSNITSSSGELALDEESNNTNANMKSRPSSRTRAATSQSTSTNRNQSTSSSQQNIARRKNIAPAKKKSKFNSDDEE</sequence>
<feature type="compositionally biased region" description="Polar residues" evidence="1">
    <location>
        <begin position="442"/>
        <end position="459"/>
    </location>
</feature>
<reference evidence="3" key="1">
    <citation type="submission" date="2021-06" db="EMBL/GenBank/DDBJ databases">
        <authorList>
            <person name="Kallberg Y."/>
            <person name="Tangrot J."/>
            <person name="Rosling A."/>
        </authorList>
    </citation>
    <scope>NUCLEOTIDE SEQUENCE</scope>
    <source>
        <strain evidence="3">AZ414A</strain>
    </source>
</reference>
<feature type="compositionally biased region" description="Acidic residues" evidence="1">
    <location>
        <begin position="971"/>
        <end position="983"/>
    </location>
</feature>
<feature type="compositionally biased region" description="Low complexity" evidence="1">
    <location>
        <begin position="1111"/>
        <end position="1139"/>
    </location>
</feature>
<feature type="domain" description="Integrator complex subunit 3 N-terminal" evidence="2">
    <location>
        <begin position="25"/>
        <end position="384"/>
    </location>
</feature>
<keyword evidence="4" id="KW-1185">Reference proteome</keyword>
<dbReference type="AlphaFoldDB" id="A0A9N8ZZA0"/>
<gene>
    <name evidence="3" type="ORF">DEBURN_LOCUS5216</name>
</gene>
<dbReference type="PANTHER" id="PTHR13587">
    <property type="entry name" value="INTEGRATOR COMPLEX SUBUNIT 3"/>
    <property type="match status" value="1"/>
</dbReference>
<feature type="region of interest" description="Disordered" evidence="1">
    <location>
        <begin position="962"/>
        <end position="1161"/>
    </location>
</feature>
<feature type="compositionally biased region" description="Polar residues" evidence="1">
    <location>
        <begin position="425"/>
        <end position="435"/>
    </location>
</feature>
<dbReference type="OrthoDB" id="2021145at2759"/>
<feature type="compositionally biased region" description="Low complexity" evidence="1">
    <location>
        <begin position="484"/>
        <end position="548"/>
    </location>
</feature>
<feature type="compositionally biased region" description="Low complexity" evidence="1">
    <location>
        <begin position="1080"/>
        <end position="1093"/>
    </location>
</feature>
<dbReference type="Proteomes" id="UP000789706">
    <property type="component" value="Unassembled WGS sequence"/>
</dbReference>
<evidence type="ECO:0000256" key="1">
    <source>
        <dbReference type="SAM" id="MobiDB-lite"/>
    </source>
</evidence>
<name>A0A9N8ZZA0_9GLOM</name>
<dbReference type="Pfam" id="PF10189">
    <property type="entry name" value="Ints3_N"/>
    <property type="match status" value="1"/>
</dbReference>
<feature type="compositionally biased region" description="Basic residues" evidence="1">
    <location>
        <begin position="1036"/>
        <end position="1045"/>
    </location>
</feature>
<dbReference type="EMBL" id="CAJVPK010000449">
    <property type="protein sequence ID" value="CAG8511828.1"/>
    <property type="molecule type" value="Genomic_DNA"/>
</dbReference>
<protein>
    <submittedName>
        <fullName evidence="3">9400_t:CDS:1</fullName>
    </submittedName>
</protein>
<dbReference type="InterPro" id="IPR045334">
    <property type="entry name" value="INTS3"/>
</dbReference>
<feature type="compositionally biased region" description="Low complexity" evidence="1">
    <location>
        <begin position="584"/>
        <end position="628"/>
    </location>
</feature>